<accession>A0A0C2JH36</accession>
<evidence type="ECO:0000256" key="1">
    <source>
        <dbReference type="SAM" id="MobiDB-lite"/>
    </source>
</evidence>
<sequence>MIYFFICISLLLNQDGGNAQPTQQTTKTSNPSDLTTQVSDIEQTPLSRDRKQQISDQLYLLNIESSVTREQIENYMHQNDELALLSDACERVISDRILQISQLNATLKQELYDTKWSQKARTIMESYERDIEDERERQLIYINHHNKNVVKINAGWDKIHKLDKRVARLQNTLLKR</sequence>
<keyword evidence="2" id="KW-0732">Signal</keyword>
<reference evidence="3 4" key="1">
    <citation type="journal article" date="2014" name="Genome Biol. Evol.">
        <title>The genome of the myxosporean Thelohanellus kitauei shows adaptations to nutrient acquisition within its fish host.</title>
        <authorList>
            <person name="Yang Y."/>
            <person name="Xiong J."/>
            <person name="Zhou Z."/>
            <person name="Huo F."/>
            <person name="Miao W."/>
            <person name="Ran C."/>
            <person name="Liu Y."/>
            <person name="Zhang J."/>
            <person name="Feng J."/>
            <person name="Wang M."/>
            <person name="Wang M."/>
            <person name="Wang L."/>
            <person name="Yao B."/>
        </authorList>
    </citation>
    <scope>NUCLEOTIDE SEQUENCE [LARGE SCALE GENOMIC DNA]</scope>
    <source>
        <strain evidence="3">Wuqing</strain>
    </source>
</reference>
<keyword evidence="4" id="KW-1185">Reference proteome</keyword>
<feature type="region of interest" description="Disordered" evidence="1">
    <location>
        <begin position="18"/>
        <end position="50"/>
    </location>
</feature>
<feature type="compositionally biased region" description="Polar residues" evidence="1">
    <location>
        <begin position="18"/>
        <end position="46"/>
    </location>
</feature>
<name>A0A0C2JH36_THEKT</name>
<dbReference type="Proteomes" id="UP000031668">
    <property type="component" value="Unassembled WGS sequence"/>
</dbReference>
<organism evidence="3 4">
    <name type="scientific">Thelohanellus kitauei</name>
    <name type="common">Myxosporean</name>
    <dbReference type="NCBI Taxonomy" id="669202"/>
    <lineage>
        <taxon>Eukaryota</taxon>
        <taxon>Metazoa</taxon>
        <taxon>Cnidaria</taxon>
        <taxon>Myxozoa</taxon>
        <taxon>Myxosporea</taxon>
        <taxon>Bivalvulida</taxon>
        <taxon>Platysporina</taxon>
        <taxon>Myxobolidae</taxon>
        <taxon>Thelohanellus</taxon>
    </lineage>
</organism>
<evidence type="ECO:0000313" key="4">
    <source>
        <dbReference type="Proteomes" id="UP000031668"/>
    </source>
</evidence>
<evidence type="ECO:0000313" key="3">
    <source>
        <dbReference type="EMBL" id="KII68578.1"/>
    </source>
</evidence>
<feature type="signal peptide" evidence="2">
    <location>
        <begin position="1"/>
        <end position="19"/>
    </location>
</feature>
<gene>
    <name evidence="3" type="ORF">RF11_00483</name>
</gene>
<evidence type="ECO:0000256" key="2">
    <source>
        <dbReference type="SAM" id="SignalP"/>
    </source>
</evidence>
<proteinExistence type="predicted"/>
<dbReference type="AlphaFoldDB" id="A0A0C2JH36"/>
<feature type="chain" id="PRO_5002151059" evidence="2">
    <location>
        <begin position="20"/>
        <end position="176"/>
    </location>
</feature>
<comment type="caution">
    <text evidence="3">The sequence shown here is derived from an EMBL/GenBank/DDBJ whole genome shotgun (WGS) entry which is preliminary data.</text>
</comment>
<protein>
    <submittedName>
        <fullName evidence="3">Uncharacterized protein</fullName>
    </submittedName>
</protein>
<dbReference type="EMBL" id="JWZT01002781">
    <property type="protein sequence ID" value="KII68578.1"/>
    <property type="molecule type" value="Genomic_DNA"/>
</dbReference>